<feature type="domain" description="HTH tetR-type" evidence="3">
    <location>
        <begin position="21"/>
        <end position="81"/>
    </location>
</feature>
<name>A0A1V3FFF3_9BACL</name>
<accession>A0A1V3FFF3</accession>
<dbReference type="GO" id="GO:0006355">
    <property type="term" value="P:regulation of DNA-templated transcription"/>
    <property type="evidence" value="ECO:0007669"/>
    <property type="project" value="UniProtKB-ARBA"/>
</dbReference>
<dbReference type="GO" id="GO:0003677">
    <property type="term" value="F:DNA binding"/>
    <property type="evidence" value="ECO:0007669"/>
    <property type="project" value="UniProtKB-UniRule"/>
</dbReference>
<dbReference type="RefSeq" id="WP_077429850.1">
    <property type="nucleotide sequence ID" value="NZ_MQAD01000030.1"/>
</dbReference>
<dbReference type="InterPro" id="IPR036271">
    <property type="entry name" value="Tet_transcr_reg_TetR-rel_C_sf"/>
</dbReference>
<dbReference type="Pfam" id="PF00440">
    <property type="entry name" value="TetR_N"/>
    <property type="match status" value="1"/>
</dbReference>
<dbReference type="SUPFAM" id="SSF46689">
    <property type="entry name" value="Homeodomain-like"/>
    <property type="match status" value="1"/>
</dbReference>
<keyword evidence="1 2" id="KW-0238">DNA-binding</keyword>
<comment type="caution">
    <text evidence="4">The sequence shown here is derived from an EMBL/GenBank/DDBJ whole genome shotgun (WGS) entry which is preliminary data.</text>
</comment>
<proteinExistence type="predicted"/>
<evidence type="ECO:0000259" key="3">
    <source>
        <dbReference type="PROSITE" id="PS50977"/>
    </source>
</evidence>
<reference evidence="5" key="1">
    <citation type="submission" date="2016-11" db="EMBL/GenBank/DDBJ databases">
        <title>Draft genome sequence of Anoxybacillus sp. strain 103 isolated from the Qarvajar hot spring in Nagorno-Karabach.</title>
        <authorList>
            <person name="Hovhannisyan P."/>
            <person name="Panosyan H."/>
            <person name="Birkeland N.-K."/>
        </authorList>
    </citation>
    <scope>NUCLEOTIDE SEQUENCE [LARGE SCALE GENOMIC DNA]</scope>
    <source>
        <strain evidence="5">103</strain>
    </source>
</reference>
<dbReference type="PROSITE" id="PS50977">
    <property type="entry name" value="HTH_TETR_2"/>
    <property type="match status" value="1"/>
</dbReference>
<dbReference type="InterPro" id="IPR009057">
    <property type="entry name" value="Homeodomain-like_sf"/>
</dbReference>
<dbReference type="InterPro" id="IPR001647">
    <property type="entry name" value="HTH_TetR"/>
</dbReference>
<sequence>MDEQQWIANLLKENDRDAKLTEKQIKILQAAVETFAEKGYASTSTSEIAKKAGVAEGTIFRHYKTKKDLLLAIVIPTLTKVIVPTVAKEFAKDVFENQYESYEDFLRALIKNRYHFIKKNLPLVRIFWQEFAFHPEIKEEFQKAFTENVYQRFKEMVEQFQEKGEIVELPTASIIRMTITTIGGFFLTRFVIMPEHEWDDEVEIERTIQFLMNGLRKR</sequence>
<dbReference type="Proteomes" id="UP000188458">
    <property type="component" value="Unassembled WGS sequence"/>
</dbReference>
<gene>
    <name evidence="4" type="ORF">BO219_13110</name>
</gene>
<dbReference type="PRINTS" id="PR00455">
    <property type="entry name" value="HTHTETR"/>
</dbReference>
<dbReference type="PANTHER" id="PTHR30055:SF222">
    <property type="entry name" value="REGULATORY PROTEIN"/>
    <property type="match status" value="1"/>
</dbReference>
<dbReference type="InterPro" id="IPR050109">
    <property type="entry name" value="HTH-type_TetR-like_transc_reg"/>
</dbReference>
<protein>
    <submittedName>
        <fullName evidence="4">TetR family transcriptional regulator</fullName>
    </submittedName>
</protein>
<dbReference type="SUPFAM" id="SSF48498">
    <property type="entry name" value="Tetracyclin repressor-like, C-terminal domain"/>
    <property type="match status" value="1"/>
</dbReference>
<dbReference type="PANTHER" id="PTHR30055">
    <property type="entry name" value="HTH-TYPE TRANSCRIPTIONAL REGULATOR RUTR"/>
    <property type="match status" value="1"/>
</dbReference>
<keyword evidence="5" id="KW-1185">Reference proteome</keyword>
<feature type="DNA-binding region" description="H-T-H motif" evidence="2">
    <location>
        <begin position="44"/>
        <end position="63"/>
    </location>
</feature>
<evidence type="ECO:0000313" key="5">
    <source>
        <dbReference type="Proteomes" id="UP000188458"/>
    </source>
</evidence>
<dbReference type="Gene3D" id="1.10.357.10">
    <property type="entry name" value="Tetracycline Repressor, domain 2"/>
    <property type="match status" value="1"/>
</dbReference>
<dbReference type="EMBL" id="MQAD01000030">
    <property type="protein sequence ID" value="OOE00387.1"/>
    <property type="molecule type" value="Genomic_DNA"/>
</dbReference>
<evidence type="ECO:0000256" key="1">
    <source>
        <dbReference type="ARBA" id="ARBA00023125"/>
    </source>
</evidence>
<dbReference type="AlphaFoldDB" id="A0A1V3FFF3"/>
<evidence type="ECO:0000256" key="2">
    <source>
        <dbReference type="PROSITE-ProRule" id="PRU00335"/>
    </source>
</evidence>
<organism evidence="4 5">
    <name type="scientific">Anoxybacillus kestanbolensis</name>
    <dbReference type="NCBI Taxonomy" id="227476"/>
    <lineage>
        <taxon>Bacteria</taxon>
        <taxon>Bacillati</taxon>
        <taxon>Bacillota</taxon>
        <taxon>Bacilli</taxon>
        <taxon>Bacillales</taxon>
        <taxon>Anoxybacillaceae</taxon>
        <taxon>Anoxybacillus</taxon>
    </lineage>
</organism>
<evidence type="ECO:0000313" key="4">
    <source>
        <dbReference type="EMBL" id="OOE00387.1"/>
    </source>
</evidence>